<dbReference type="RefSeq" id="WP_243548526.1">
    <property type="nucleotide sequence ID" value="NZ_CP094532.1"/>
</dbReference>
<evidence type="ECO:0000313" key="3">
    <source>
        <dbReference type="Proteomes" id="UP000831460"/>
    </source>
</evidence>
<keyword evidence="3" id="KW-1185">Reference proteome</keyword>
<keyword evidence="1" id="KW-0472">Membrane</keyword>
<evidence type="ECO:0000256" key="1">
    <source>
        <dbReference type="SAM" id="Phobius"/>
    </source>
</evidence>
<dbReference type="EMBL" id="CP094532">
    <property type="protein sequence ID" value="UOE40552.1"/>
    <property type="molecule type" value="Genomic_DNA"/>
</dbReference>
<keyword evidence="1" id="KW-1133">Transmembrane helix</keyword>
<organism evidence="2 3">
    <name type="scientific">Chryseobacterium suipulveris</name>
    <dbReference type="NCBI Taxonomy" id="2929800"/>
    <lineage>
        <taxon>Bacteria</taxon>
        <taxon>Pseudomonadati</taxon>
        <taxon>Bacteroidota</taxon>
        <taxon>Flavobacteriia</taxon>
        <taxon>Flavobacteriales</taxon>
        <taxon>Weeksellaceae</taxon>
        <taxon>Chryseobacterium group</taxon>
        <taxon>Chryseobacterium</taxon>
    </lineage>
</organism>
<dbReference type="Proteomes" id="UP000831460">
    <property type="component" value="Chromosome"/>
</dbReference>
<evidence type="ECO:0000313" key="2">
    <source>
        <dbReference type="EMBL" id="UOE40552.1"/>
    </source>
</evidence>
<name>A0ABY4BMY0_9FLAO</name>
<feature type="transmembrane region" description="Helical" evidence="1">
    <location>
        <begin position="33"/>
        <end position="54"/>
    </location>
</feature>
<feature type="transmembrane region" description="Helical" evidence="1">
    <location>
        <begin position="60"/>
        <end position="82"/>
    </location>
</feature>
<keyword evidence="1" id="KW-0812">Transmembrane</keyword>
<protein>
    <submittedName>
        <fullName evidence="2">Uncharacterized protein</fullName>
    </submittedName>
</protein>
<proteinExistence type="predicted"/>
<accession>A0ABY4BMY0</accession>
<gene>
    <name evidence="2" type="ORF">MTP09_11635</name>
</gene>
<sequence>MFYFGTGGCNWCKLQWLQWLQLPLGARCKVQGAVVDIVAMVAVDAIVAVVVKLIAESRLLHWYIGKLVNCYIGTLIHFYLVLH</sequence>
<reference evidence="2 3" key="1">
    <citation type="submission" date="2022-03" db="EMBL/GenBank/DDBJ databases">
        <title>Chryseobacterium sp. isolated from particulate matters in swine house.</title>
        <authorList>
            <person name="Won M."/>
            <person name="Kim S.-J."/>
            <person name="Kwon S.-W."/>
        </authorList>
    </citation>
    <scope>NUCLEOTIDE SEQUENCE [LARGE SCALE GENOMIC DNA]</scope>
    <source>
        <strain evidence="2 3">SC2-2</strain>
    </source>
</reference>